<dbReference type="GO" id="GO:0031023">
    <property type="term" value="P:microtubule organizing center organization"/>
    <property type="evidence" value="ECO:0007669"/>
    <property type="project" value="TreeGrafter"/>
</dbReference>
<feature type="region of interest" description="Disordered" evidence="1">
    <location>
        <begin position="151"/>
        <end position="209"/>
    </location>
</feature>
<dbReference type="Pfam" id="PF15253">
    <property type="entry name" value="STIL_N"/>
    <property type="match status" value="1"/>
</dbReference>
<dbReference type="InterPro" id="IPR058559">
    <property type="entry name" value="PRM_STIL"/>
</dbReference>
<dbReference type="PANTHER" id="PTHR15128">
    <property type="entry name" value="TAL1 SCL INTERRUPTING LOCUS"/>
    <property type="match status" value="1"/>
</dbReference>
<accession>A0A3Q2EHD8</accession>
<feature type="compositionally biased region" description="Low complexity" evidence="1">
    <location>
        <begin position="170"/>
        <end position="187"/>
    </location>
</feature>
<feature type="region of interest" description="Disordered" evidence="1">
    <location>
        <begin position="877"/>
        <end position="911"/>
    </location>
</feature>
<evidence type="ECO:0000259" key="2">
    <source>
        <dbReference type="Pfam" id="PF15253"/>
    </source>
</evidence>
<evidence type="ECO:0000313" key="5">
    <source>
        <dbReference type="Proteomes" id="UP000265020"/>
    </source>
</evidence>
<reference evidence="4" key="2">
    <citation type="submission" date="2025-09" db="UniProtKB">
        <authorList>
            <consortium name="Ensembl"/>
        </authorList>
    </citation>
    <scope>IDENTIFICATION</scope>
</reference>
<feature type="compositionally biased region" description="Polar residues" evidence="1">
    <location>
        <begin position="198"/>
        <end position="209"/>
    </location>
</feature>
<dbReference type="Pfam" id="PF25775">
    <property type="entry name" value="CC_STIL"/>
    <property type="match status" value="1"/>
</dbReference>
<feature type="compositionally biased region" description="Basic and acidic residues" evidence="1">
    <location>
        <begin position="882"/>
        <end position="901"/>
    </location>
</feature>
<dbReference type="InterPro" id="IPR026123">
    <property type="entry name" value="STIL"/>
</dbReference>
<feature type="region of interest" description="Disordered" evidence="1">
    <location>
        <begin position="556"/>
        <end position="703"/>
    </location>
</feature>
<feature type="compositionally biased region" description="Polar residues" evidence="1">
    <location>
        <begin position="251"/>
        <end position="278"/>
    </location>
</feature>
<feature type="compositionally biased region" description="Pro residues" evidence="1">
    <location>
        <begin position="412"/>
        <end position="421"/>
    </location>
</feature>
<keyword evidence="5" id="KW-1185">Reference proteome</keyword>
<dbReference type="GO" id="GO:0007224">
    <property type="term" value="P:smoothened signaling pathway"/>
    <property type="evidence" value="ECO:0007669"/>
    <property type="project" value="TreeGrafter"/>
</dbReference>
<feature type="compositionally biased region" description="Polar residues" evidence="1">
    <location>
        <begin position="606"/>
        <end position="621"/>
    </location>
</feature>
<feature type="compositionally biased region" description="Low complexity" evidence="1">
    <location>
        <begin position="352"/>
        <end position="371"/>
    </location>
</feature>
<feature type="region of interest" description="Disordered" evidence="1">
    <location>
        <begin position="223"/>
        <end position="469"/>
    </location>
</feature>
<proteinExistence type="predicted"/>
<evidence type="ECO:0000313" key="4">
    <source>
        <dbReference type="Ensembl" id="ENSCVAP00000031943.1"/>
    </source>
</evidence>
<feature type="compositionally biased region" description="Polar residues" evidence="1">
    <location>
        <begin position="637"/>
        <end position="653"/>
    </location>
</feature>
<feature type="compositionally biased region" description="Low complexity" evidence="1">
    <location>
        <begin position="451"/>
        <end position="463"/>
    </location>
</feature>
<evidence type="ECO:0000256" key="1">
    <source>
        <dbReference type="SAM" id="MobiDB-lite"/>
    </source>
</evidence>
<feature type="compositionally biased region" description="Polar residues" evidence="1">
    <location>
        <begin position="290"/>
        <end position="313"/>
    </location>
</feature>
<feature type="region of interest" description="Disordered" evidence="1">
    <location>
        <begin position="89"/>
        <end position="136"/>
    </location>
</feature>
<dbReference type="STRING" id="28743.ENSCVAP00000031943"/>
<dbReference type="AlphaFoldDB" id="A0A3Q2EHD8"/>
<feature type="compositionally biased region" description="Low complexity" evidence="1">
    <location>
        <begin position="571"/>
        <end position="592"/>
    </location>
</feature>
<dbReference type="GO" id="GO:0071539">
    <property type="term" value="P:protein localization to centrosome"/>
    <property type="evidence" value="ECO:0007669"/>
    <property type="project" value="TreeGrafter"/>
</dbReference>
<protein>
    <submittedName>
        <fullName evidence="4">STIL centriolar assembly protein</fullName>
    </submittedName>
</protein>
<sequence length="925" mass="100303">MFGSALQDRVLSEMGSFLLVVFGSTHRAPQFFQCRVSQRGSGPQLDFQLLTSSQSVTLYQQVAPVDGRALRCELDSEDHSRQAEIFRAAQSSFNRTPPPAAGLSVSDQDSGVEDEDFSPRPSPSPHPPAPQVRRVQPSVPELSLLIESSFSSNHNVGTDSGSAHRPPPANWKSASPPSSSSTTSSAPKPAPVPPPPNLHSTPNSNLQQPCSCCSTNNCTSIFPSPALPTAAAPHFHQQTHFSPQSAPPPSHSLQKSVPLSSQNYATQPSTLPVSSYQQTPPPFSRHSAPTHPSTKLPSTPIPSVSRHQQTPLSNHKAAPPPHSSHKRTPPLSSRHTAAPPHCTFKKSPPPSGLHSISSSSHHQTPASSSPHEAPVPPYSPQASPALPQFHQCVFPPSTPSLPSCSSPQTVLQPPPSDPHNYPPLVSKRHSPPPPVYQPTYSCSHTPPAPPCHGDSSSPHPSSPATDLVSPWPMRPQCGNPCCEKMGGLLTTDPYQLLLHQDQQLRLLQAQVQMLLEAQGRLQPSARQVETQTSKSTASVAVETGASLFWGQAPDQPLLQEEPEPQPPFLKPKPSSRSPPSSSCSTSTSSHDPSMNKPEEGEHIQRRTSCSSSDPHSVSGLQSPVLGESVSMYRPPEEQQSFYKNLMTQLSSRLQDADGQQEAKEDRRWSLSVSELSQSSQRSSSQRRQDQKKEQRKSPEGDDVIRATLRRLQQLGVEAEDLKESDENEIKAVEMASTLATINPAAVVSRLSVSEPTVSALFPGGSVDLSLEANAIALRYLSQSQLSRLSLGGHAPQTIPVPSSSSESLLSPSNMSLATRRYMRRYGLIEEDGEEEEEEKEKAIISEVRQPLTEALNVKLLPQSQLIRDLRPKMQLLAGTTKPDSEDKENCSGRRAPIDRMRSQQPEGSVGNILDLSRLRELPKLF</sequence>
<name>A0A3Q2EHD8_CYPVA</name>
<feature type="compositionally biased region" description="Low complexity" evidence="1">
    <location>
        <begin position="669"/>
        <end position="685"/>
    </location>
</feature>
<dbReference type="PANTHER" id="PTHR15128:SF0">
    <property type="entry name" value="SCL-INTERRUPTING LOCUS PROTEIN"/>
    <property type="match status" value="1"/>
</dbReference>
<dbReference type="Proteomes" id="UP000265020">
    <property type="component" value="Unassembled WGS sequence"/>
</dbReference>
<reference evidence="4" key="1">
    <citation type="submission" date="2025-08" db="UniProtKB">
        <authorList>
            <consortium name="Ensembl"/>
        </authorList>
    </citation>
    <scope>IDENTIFICATION</scope>
</reference>
<dbReference type="GO" id="GO:0007052">
    <property type="term" value="P:mitotic spindle organization"/>
    <property type="evidence" value="ECO:0007669"/>
    <property type="project" value="TreeGrafter"/>
</dbReference>
<dbReference type="GO" id="GO:0005815">
    <property type="term" value="C:microtubule organizing center"/>
    <property type="evidence" value="ECO:0007669"/>
    <property type="project" value="TreeGrafter"/>
</dbReference>
<evidence type="ECO:0000259" key="3">
    <source>
        <dbReference type="Pfam" id="PF25775"/>
    </source>
</evidence>
<dbReference type="InterPro" id="IPR057655">
    <property type="entry name" value="STIL_CC"/>
</dbReference>
<dbReference type="InterPro" id="IPR057731">
    <property type="entry name" value="STIL_N"/>
</dbReference>
<feature type="domain" description="STIL N-terminal" evidence="2">
    <location>
        <begin position="1"/>
        <end position="94"/>
    </location>
</feature>
<feature type="compositionally biased region" description="Pro residues" evidence="1">
    <location>
        <begin position="188"/>
        <end position="197"/>
    </location>
</feature>
<organism evidence="4 5">
    <name type="scientific">Cyprinodon variegatus</name>
    <name type="common">Sheepshead minnow</name>
    <dbReference type="NCBI Taxonomy" id="28743"/>
    <lineage>
        <taxon>Eukaryota</taxon>
        <taxon>Metazoa</taxon>
        <taxon>Chordata</taxon>
        <taxon>Craniata</taxon>
        <taxon>Vertebrata</taxon>
        <taxon>Euteleostomi</taxon>
        <taxon>Actinopterygii</taxon>
        <taxon>Neopterygii</taxon>
        <taxon>Teleostei</taxon>
        <taxon>Neoteleostei</taxon>
        <taxon>Acanthomorphata</taxon>
        <taxon>Ovalentaria</taxon>
        <taxon>Atherinomorphae</taxon>
        <taxon>Cyprinodontiformes</taxon>
        <taxon>Cyprinodontidae</taxon>
        <taxon>Cyprinodon</taxon>
    </lineage>
</organism>
<dbReference type="Pfam" id="PF26399">
    <property type="entry name" value="PRM_STIL"/>
    <property type="match status" value="1"/>
</dbReference>
<feature type="compositionally biased region" description="Pro residues" evidence="1">
    <location>
        <begin position="120"/>
        <end position="130"/>
    </location>
</feature>
<feature type="compositionally biased region" description="Basic and acidic residues" evidence="1">
    <location>
        <begin position="686"/>
        <end position="703"/>
    </location>
</feature>
<dbReference type="GeneTree" id="ENSGT00390000007310"/>
<feature type="domain" description="STIL coiled coil region" evidence="3">
    <location>
        <begin position="491"/>
        <end position="519"/>
    </location>
</feature>
<dbReference type="Ensembl" id="ENSCVAT00000032695.1">
    <property type="protein sequence ID" value="ENSCVAP00000031943.1"/>
    <property type="gene ID" value="ENSCVAG00000000550.1"/>
</dbReference>